<keyword evidence="4" id="KW-0479">Metal-binding</keyword>
<comment type="caution">
    <text evidence="11">The sequence shown here is derived from an EMBL/GenBank/DDBJ whole genome shotgun (WGS) entry which is preliminary data.</text>
</comment>
<feature type="domain" description="M23ase beta-sheet core" evidence="9">
    <location>
        <begin position="317"/>
        <end position="413"/>
    </location>
</feature>
<keyword evidence="8" id="KW-0472">Membrane</keyword>
<comment type="subcellular location">
    <subcellularLocation>
        <location evidence="2">Cell envelope</location>
    </subcellularLocation>
</comment>
<keyword evidence="5" id="KW-0378">Hydrolase</keyword>
<sequence>MFKKGTLSHPSAGTHPAHHSSFLYIRNGFVALTLGLFVAAAALAIVKPGSDDGTMPLVHAVRRTLALPEPFPAPAAKFDQPFVNETQIHTGDTLAALLQRLHIQEPGLQKFLTYDKNAHSVHMLMPGRSMQAAVDRDGHLVWLRYNHTPGASAGQHYVAKWLNVEPDGHGGFIAHESNEPATLQVRMAEGTIDSSLYAATDAAGIPDDITQQMTDILGSKIDFIKDLRDGDRFRVIYQSYTHNGAEVGSGRVLALEFINRGHPYEAVWFADQSGHGAYYGFDGRSLKGAFLRTALQFTRISSTFGRRLHPLHRKWAKHEGVDYAAPKGTPIHSTSDGTVEFIGRQNGYGNVIIIRHGKHYSTLYAHQSRFAAGLKRGAKVQQGQLIGYVGATGWATGPHLHYEFRVDGRPVDPLSVKLPIARALEGRQLAAFEHKVALYRQHIRMLAELQRHDIQVASR</sequence>
<feature type="domain" description="Csd3-like second N-terminal" evidence="10">
    <location>
        <begin position="186"/>
        <end position="304"/>
    </location>
</feature>
<accession>A0A225MAE1</accession>
<dbReference type="EMBL" id="NJIH01000008">
    <property type="protein sequence ID" value="OWT58277.1"/>
    <property type="molecule type" value="Genomic_DNA"/>
</dbReference>
<evidence type="ECO:0000256" key="1">
    <source>
        <dbReference type="ARBA" id="ARBA00001947"/>
    </source>
</evidence>
<evidence type="ECO:0000256" key="6">
    <source>
        <dbReference type="ARBA" id="ARBA00022833"/>
    </source>
</evidence>
<protein>
    <submittedName>
        <fullName evidence="11">Metallopeptidase</fullName>
    </submittedName>
</protein>
<evidence type="ECO:0000256" key="4">
    <source>
        <dbReference type="ARBA" id="ARBA00022723"/>
    </source>
</evidence>
<dbReference type="GO" id="GO:0006508">
    <property type="term" value="P:proteolysis"/>
    <property type="evidence" value="ECO:0007669"/>
    <property type="project" value="UniProtKB-KW"/>
</dbReference>
<reference evidence="12" key="1">
    <citation type="submission" date="2017-06" db="EMBL/GenBank/DDBJ databases">
        <title>Herbaspirillum phytohormonus sp. nov., isolated from the root nodule of Robinia pseudoacacia in lead-zinc mine.</title>
        <authorList>
            <person name="Fan M."/>
            <person name="Lin Y."/>
        </authorList>
    </citation>
    <scope>NUCLEOTIDE SEQUENCE [LARGE SCALE GENOMIC DNA]</scope>
    <source>
        <strain evidence="12">SC-089</strain>
    </source>
</reference>
<name>A0A225MAE1_9BURK</name>
<keyword evidence="3" id="KW-0645">Protease</keyword>
<evidence type="ECO:0000313" key="12">
    <source>
        <dbReference type="Proteomes" id="UP000214603"/>
    </source>
</evidence>
<dbReference type="Gene3D" id="2.70.70.10">
    <property type="entry name" value="Glucose Permease (Domain IIA)"/>
    <property type="match status" value="1"/>
</dbReference>
<evidence type="ECO:0000256" key="7">
    <source>
        <dbReference type="ARBA" id="ARBA00023049"/>
    </source>
</evidence>
<evidence type="ECO:0000259" key="10">
    <source>
        <dbReference type="Pfam" id="PF19425"/>
    </source>
</evidence>
<dbReference type="OrthoDB" id="9815245at2"/>
<dbReference type="GO" id="GO:0046872">
    <property type="term" value="F:metal ion binding"/>
    <property type="evidence" value="ECO:0007669"/>
    <property type="project" value="UniProtKB-KW"/>
</dbReference>
<dbReference type="PANTHER" id="PTHR21666">
    <property type="entry name" value="PEPTIDASE-RELATED"/>
    <property type="match status" value="1"/>
</dbReference>
<dbReference type="Proteomes" id="UP000214603">
    <property type="component" value="Unassembled WGS sequence"/>
</dbReference>
<dbReference type="InterPro" id="IPR011055">
    <property type="entry name" value="Dup_hybrid_motif"/>
</dbReference>
<dbReference type="Gene3D" id="3.10.450.350">
    <property type="match status" value="2"/>
</dbReference>
<dbReference type="GO" id="GO:0004222">
    <property type="term" value="F:metalloendopeptidase activity"/>
    <property type="evidence" value="ECO:0007669"/>
    <property type="project" value="TreeGrafter"/>
</dbReference>
<dbReference type="AlphaFoldDB" id="A0A225MAE1"/>
<gene>
    <name evidence="11" type="ORF">CEY11_14890</name>
</gene>
<dbReference type="Pfam" id="PF01551">
    <property type="entry name" value="Peptidase_M23"/>
    <property type="match status" value="1"/>
</dbReference>
<organism evidence="11 12">
    <name type="scientific">Candidimonas nitroreducens</name>
    <dbReference type="NCBI Taxonomy" id="683354"/>
    <lineage>
        <taxon>Bacteria</taxon>
        <taxon>Pseudomonadati</taxon>
        <taxon>Pseudomonadota</taxon>
        <taxon>Betaproteobacteria</taxon>
        <taxon>Burkholderiales</taxon>
        <taxon>Alcaligenaceae</taxon>
        <taxon>Candidimonas</taxon>
    </lineage>
</organism>
<dbReference type="InterPro" id="IPR045834">
    <property type="entry name" value="Csd3_N2"/>
</dbReference>
<keyword evidence="6" id="KW-0862">Zinc</keyword>
<dbReference type="PANTHER" id="PTHR21666:SF288">
    <property type="entry name" value="CELL DIVISION PROTEIN YTFB"/>
    <property type="match status" value="1"/>
</dbReference>
<keyword evidence="7" id="KW-0482">Metalloprotease</keyword>
<keyword evidence="8" id="KW-1133">Transmembrane helix</keyword>
<evidence type="ECO:0000256" key="3">
    <source>
        <dbReference type="ARBA" id="ARBA00022670"/>
    </source>
</evidence>
<dbReference type="GO" id="GO:0030313">
    <property type="term" value="C:cell envelope"/>
    <property type="evidence" value="ECO:0007669"/>
    <property type="project" value="UniProtKB-SubCell"/>
</dbReference>
<proteinExistence type="predicted"/>
<evidence type="ECO:0000313" key="11">
    <source>
        <dbReference type="EMBL" id="OWT58277.1"/>
    </source>
</evidence>
<evidence type="ECO:0000256" key="8">
    <source>
        <dbReference type="SAM" id="Phobius"/>
    </source>
</evidence>
<dbReference type="InterPro" id="IPR016047">
    <property type="entry name" value="M23ase_b-sheet_dom"/>
</dbReference>
<evidence type="ECO:0000256" key="5">
    <source>
        <dbReference type="ARBA" id="ARBA00022801"/>
    </source>
</evidence>
<comment type="cofactor">
    <cofactor evidence="1">
        <name>Zn(2+)</name>
        <dbReference type="ChEBI" id="CHEBI:29105"/>
    </cofactor>
</comment>
<evidence type="ECO:0000256" key="2">
    <source>
        <dbReference type="ARBA" id="ARBA00004196"/>
    </source>
</evidence>
<keyword evidence="12" id="KW-1185">Reference proteome</keyword>
<evidence type="ECO:0000259" key="9">
    <source>
        <dbReference type="Pfam" id="PF01551"/>
    </source>
</evidence>
<dbReference type="Pfam" id="PF19425">
    <property type="entry name" value="Csd3_N2"/>
    <property type="match status" value="1"/>
</dbReference>
<keyword evidence="8" id="KW-0812">Transmembrane</keyword>
<feature type="transmembrane region" description="Helical" evidence="8">
    <location>
        <begin position="24"/>
        <end position="46"/>
    </location>
</feature>
<dbReference type="RefSeq" id="WP_088604187.1">
    <property type="nucleotide sequence ID" value="NZ_NJIH01000008.1"/>
</dbReference>
<dbReference type="InterPro" id="IPR050570">
    <property type="entry name" value="Cell_wall_metabolism_enzyme"/>
</dbReference>
<dbReference type="CDD" id="cd12797">
    <property type="entry name" value="M23_peptidase"/>
    <property type="match status" value="1"/>
</dbReference>
<dbReference type="SUPFAM" id="SSF51261">
    <property type="entry name" value="Duplicated hybrid motif"/>
    <property type="match status" value="1"/>
</dbReference>